<dbReference type="NCBIfam" id="TIGR00556">
    <property type="entry name" value="pantethn_trn"/>
    <property type="match status" value="1"/>
</dbReference>
<gene>
    <name evidence="5" type="primary">acpS</name>
    <name evidence="5" type="ORF">SAPIS_v1c07250</name>
</gene>
<keyword evidence="6" id="KW-1185">Reference proteome</keyword>
<name>V5RL86_SPIAP</name>
<dbReference type="eggNOG" id="COG0736">
    <property type="taxonomic scope" value="Bacteria"/>
</dbReference>
<dbReference type="EMBL" id="CP006682">
    <property type="protein sequence ID" value="AHB36570.1"/>
    <property type="molecule type" value="Genomic_DNA"/>
</dbReference>
<evidence type="ECO:0000313" key="5">
    <source>
        <dbReference type="EMBL" id="AHB36570.1"/>
    </source>
</evidence>
<keyword evidence="1" id="KW-0808">Transferase</keyword>
<dbReference type="Gene3D" id="3.90.470.20">
    <property type="entry name" value="4'-phosphopantetheinyl transferase domain"/>
    <property type="match status" value="1"/>
</dbReference>
<dbReference type="InterPro" id="IPR008278">
    <property type="entry name" value="4-PPantetheinyl_Trfase_dom"/>
</dbReference>
<organism evidence="5 6">
    <name type="scientific">Spiroplasma apis B31</name>
    <dbReference type="NCBI Taxonomy" id="1276258"/>
    <lineage>
        <taxon>Bacteria</taxon>
        <taxon>Bacillati</taxon>
        <taxon>Mycoplasmatota</taxon>
        <taxon>Mollicutes</taxon>
        <taxon>Entomoplasmatales</taxon>
        <taxon>Spiroplasmataceae</taxon>
        <taxon>Spiroplasma</taxon>
    </lineage>
</organism>
<evidence type="ECO:0000259" key="4">
    <source>
        <dbReference type="Pfam" id="PF01648"/>
    </source>
</evidence>
<dbReference type="HOGENOM" id="CLU_089696_1_1_14"/>
<dbReference type="Proteomes" id="UP000018550">
    <property type="component" value="Chromosome"/>
</dbReference>
<dbReference type="GO" id="GO:0000287">
    <property type="term" value="F:magnesium ion binding"/>
    <property type="evidence" value="ECO:0007669"/>
    <property type="project" value="InterPro"/>
</dbReference>
<evidence type="ECO:0000256" key="1">
    <source>
        <dbReference type="ARBA" id="ARBA00022679"/>
    </source>
</evidence>
<dbReference type="GO" id="GO:0006633">
    <property type="term" value="P:fatty acid biosynthetic process"/>
    <property type="evidence" value="ECO:0007669"/>
    <property type="project" value="InterPro"/>
</dbReference>
<evidence type="ECO:0000313" key="6">
    <source>
        <dbReference type="Proteomes" id="UP000018550"/>
    </source>
</evidence>
<dbReference type="STRING" id="1276258.SAPIS_v1c07250"/>
<keyword evidence="3" id="KW-0460">Magnesium</keyword>
<sequence>MQIWVRMIKVGIDIIEINRVSIEERLIKRILHTEEIELLNAIEDHQRKLQFLAGRWAVKEAIFKAIDINIAPHNINVSYLNNKPIVKNDELEDIQISISHERNYAVAIAIKP</sequence>
<dbReference type="SUPFAM" id="SSF56214">
    <property type="entry name" value="4'-phosphopantetheinyl transferase"/>
    <property type="match status" value="1"/>
</dbReference>
<dbReference type="AlphaFoldDB" id="V5RL86"/>
<proteinExistence type="predicted"/>
<evidence type="ECO:0000256" key="3">
    <source>
        <dbReference type="ARBA" id="ARBA00022842"/>
    </source>
</evidence>
<keyword evidence="2" id="KW-0479">Metal-binding</keyword>
<protein>
    <submittedName>
        <fullName evidence="5">Holo-[acyl-carrier-protein] synthase</fullName>
    </submittedName>
</protein>
<dbReference type="InterPro" id="IPR004568">
    <property type="entry name" value="Ppantetheine-prot_Trfase_dom"/>
</dbReference>
<accession>V5RL86</accession>
<evidence type="ECO:0000256" key="2">
    <source>
        <dbReference type="ARBA" id="ARBA00022723"/>
    </source>
</evidence>
<reference evidence="5 6" key="1">
    <citation type="journal article" date="2014" name="Genome Announc.">
        <title>Complete Genome Sequence of Spiroplasma apis B31T (ATCC 33834), a Bacterium Associated with May Disease of Honeybees (Apis mellifera).</title>
        <authorList>
            <person name="Ku C."/>
            <person name="Lo W.S."/>
            <person name="Chen L.L."/>
            <person name="Kuo C.H."/>
        </authorList>
    </citation>
    <scope>NUCLEOTIDE SEQUENCE [LARGE SCALE GENOMIC DNA]</scope>
    <source>
        <strain evidence="5">B31</strain>
    </source>
</reference>
<dbReference type="KEGG" id="sapi:SAPIS_v1c07250"/>
<dbReference type="Pfam" id="PF01648">
    <property type="entry name" value="ACPS"/>
    <property type="match status" value="1"/>
</dbReference>
<dbReference type="GO" id="GO:0008897">
    <property type="term" value="F:holo-[acyl-carrier-protein] synthase activity"/>
    <property type="evidence" value="ECO:0007669"/>
    <property type="project" value="InterPro"/>
</dbReference>
<feature type="domain" description="4'-phosphopantetheinyl transferase" evidence="4">
    <location>
        <begin position="10"/>
        <end position="109"/>
    </location>
</feature>
<dbReference type="PATRIC" id="fig|1276258.3.peg.738"/>
<dbReference type="InterPro" id="IPR037143">
    <property type="entry name" value="4-PPantetheinyl_Trfase_dom_sf"/>
</dbReference>